<sequence>MGGLRLHVSGYFACERDADATERQLGLQRSAAINGRESMRGLGRPARVTLASRMSHVALDIVGGIFSVGVRHA</sequence>
<dbReference type="EMBL" id="SLWN01000018">
    <property type="protein sequence ID" value="TCO17200.1"/>
    <property type="molecule type" value="Genomic_DNA"/>
</dbReference>
<dbReference type="AlphaFoldDB" id="A0A4R2H226"/>
<name>A0A4R2H226_9ACTN</name>
<proteinExistence type="predicted"/>
<gene>
    <name evidence="1" type="ORF">EV652_11828</name>
</gene>
<keyword evidence="2" id="KW-1185">Reference proteome</keyword>
<accession>A0A4R2H226</accession>
<organism evidence="1 2">
    <name type="scientific">Kribbella steppae</name>
    <dbReference type="NCBI Taxonomy" id="2512223"/>
    <lineage>
        <taxon>Bacteria</taxon>
        <taxon>Bacillati</taxon>
        <taxon>Actinomycetota</taxon>
        <taxon>Actinomycetes</taxon>
        <taxon>Propionibacteriales</taxon>
        <taxon>Kribbellaceae</taxon>
        <taxon>Kribbella</taxon>
    </lineage>
</organism>
<evidence type="ECO:0000313" key="1">
    <source>
        <dbReference type="EMBL" id="TCO17200.1"/>
    </source>
</evidence>
<dbReference type="Proteomes" id="UP000294508">
    <property type="component" value="Unassembled WGS sequence"/>
</dbReference>
<comment type="caution">
    <text evidence="1">The sequence shown here is derived from an EMBL/GenBank/DDBJ whole genome shotgun (WGS) entry which is preliminary data.</text>
</comment>
<evidence type="ECO:0000313" key="2">
    <source>
        <dbReference type="Proteomes" id="UP000294508"/>
    </source>
</evidence>
<protein>
    <submittedName>
        <fullName evidence="1">Uncharacterized protein</fullName>
    </submittedName>
</protein>
<reference evidence="1 2" key="1">
    <citation type="journal article" date="2015" name="Stand. Genomic Sci.">
        <title>Genomic Encyclopedia of Bacterial and Archaeal Type Strains, Phase III: the genomes of soil and plant-associated and newly described type strains.</title>
        <authorList>
            <person name="Whitman W.B."/>
            <person name="Woyke T."/>
            <person name="Klenk H.P."/>
            <person name="Zhou Y."/>
            <person name="Lilburn T.G."/>
            <person name="Beck B.J."/>
            <person name="De Vos P."/>
            <person name="Vandamme P."/>
            <person name="Eisen J.A."/>
            <person name="Garrity G."/>
            <person name="Hugenholtz P."/>
            <person name="Kyrpides N.C."/>
        </authorList>
    </citation>
    <scope>NUCLEOTIDE SEQUENCE [LARGE SCALE GENOMIC DNA]</scope>
    <source>
        <strain evidence="1 2">VKM Ac-2572</strain>
    </source>
</reference>